<reference evidence="2" key="2">
    <citation type="submission" date="2020-06" db="EMBL/GenBank/DDBJ databases">
        <title>Helianthus annuus Genome sequencing and assembly Release 2.</title>
        <authorList>
            <person name="Gouzy J."/>
            <person name="Langlade N."/>
            <person name="Munos S."/>
        </authorList>
    </citation>
    <scope>NUCLEOTIDE SEQUENCE</scope>
    <source>
        <tissue evidence="2">Leaves</tissue>
    </source>
</reference>
<sequence>MTLSGTLVKQVTIKSDGDVFHETFRYRTHHISKMRPDNIKGVELHDGERGIVGSILVWNFFHGKSRLLSVTKFSDKEFIESPLFCSAI</sequence>
<dbReference type="Proteomes" id="UP000215914">
    <property type="component" value="Unassembled WGS sequence"/>
</dbReference>
<dbReference type="SUPFAM" id="SSF55961">
    <property type="entry name" value="Bet v1-like"/>
    <property type="match status" value="1"/>
</dbReference>
<dbReference type="GO" id="GO:0006952">
    <property type="term" value="P:defense response"/>
    <property type="evidence" value="ECO:0007669"/>
    <property type="project" value="InterPro"/>
</dbReference>
<dbReference type="Gramene" id="mRNA:HanXRQr2_Chr08g0322941">
    <property type="protein sequence ID" value="CDS:HanXRQr2_Chr08g0322941.1"/>
    <property type="gene ID" value="HanXRQr2_Chr08g0322941"/>
</dbReference>
<comment type="caution">
    <text evidence="2">The sequence shown here is derived from an EMBL/GenBank/DDBJ whole genome shotgun (WGS) entry which is preliminary data.</text>
</comment>
<dbReference type="Pfam" id="PF00407">
    <property type="entry name" value="Bet_v_1"/>
    <property type="match status" value="1"/>
</dbReference>
<dbReference type="AlphaFoldDB" id="A0A9K3IC68"/>
<dbReference type="EMBL" id="MNCJ02000323">
    <property type="protein sequence ID" value="KAF5793975.1"/>
    <property type="molecule type" value="Genomic_DNA"/>
</dbReference>
<reference evidence="2" key="1">
    <citation type="journal article" date="2017" name="Nature">
        <title>The sunflower genome provides insights into oil metabolism, flowering and Asterid evolution.</title>
        <authorList>
            <person name="Badouin H."/>
            <person name="Gouzy J."/>
            <person name="Grassa C.J."/>
            <person name="Murat F."/>
            <person name="Staton S.E."/>
            <person name="Cottret L."/>
            <person name="Lelandais-Briere C."/>
            <person name="Owens G.L."/>
            <person name="Carrere S."/>
            <person name="Mayjonade B."/>
            <person name="Legrand L."/>
            <person name="Gill N."/>
            <person name="Kane N.C."/>
            <person name="Bowers J.E."/>
            <person name="Hubner S."/>
            <person name="Bellec A."/>
            <person name="Berard A."/>
            <person name="Berges H."/>
            <person name="Blanchet N."/>
            <person name="Boniface M.C."/>
            <person name="Brunel D."/>
            <person name="Catrice O."/>
            <person name="Chaidir N."/>
            <person name="Claudel C."/>
            <person name="Donnadieu C."/>
            <person name="Faraut T."/>
            <person name="Fievet G."/>
            <person name="Helmstetter N."/>
            <person name="King M."/>
            <person name="Knapp S.J."/>
            <person name="Lai Z."/>
            <person name="Le Paslier M.C."/>
            <person name="Lippi Y."/>
            <person name="Lorenzon L."/>
            <person name="Mandel J.R."/>
            <person name="Marage G."/>
            <person name="Marchand G."/>
            <person name="Marquand E."/>
            <person name="Bret-Mestries E."/>
            <person name="Morien E."/>
            <person name="Nambeesan S."/>
            <person name="Nguyen T."/>
            <person name="Pegot-Espagnet P."/>
            <person name="Pouilly N."/>
            <person name="Raftis F."/>
            <person name="Sallet E."/>
            <person name="Schiex T."/>
            <person name="Thomas J."/>
            <person name="Vandecasteele C."/>
            <person name="Vares D."/>
            <person name="Vear F."/>
            <person name="Vautrin S."/>
            <person name="Crespi M."/>
            <person name="Mangin B."/>
            <person name="Burke J.M."/>
            <person name="Salse J."/>
            <person name="Munos S."/>
            <person name="Vincourt P."/>
            <person name="Rieseberg L.H."/>
            <person name="Langlade N.B."/>
        </authorList>
    </citation>
    <scope>NUCLEOTIDE SEQUENCE</scope>
    <source>
        <tissue evidence="2">Leaves</tissue>
    </source>
</reference>
<gene>
    <name evidence="2" type="ORF">HanXRQr2_Chr08g0322941</name>
</gene>
<evidence type="ECO:0000313" key="3">
    <source>
        <dbReference type="Proteomes" id="UP000215914"/>
    </source>
</evidence>
<protein>
    <submittedName>
        <fullName evidence="2">Bet v I/Major latex protein</fullName>
    </submittedName>
</protein>
<dbReference type="PANTHER" id="PTHR31907">
    <property type="entry name" value="MLP-LIKE PROTEIN 423"/>
    <property type="match status" value="1"/>
</dbReference>
<dbReference type="InterPro" id="IPR051761">
    <property type="entry name" value="MLP-like_ligand-binding"/>
</dbReference>
<name>A0A9K3IC68_HELAN</name>
<proteinExistence type="predicted"/>
<dbReference type="InterPro" id="IPR000916">
    <property type="entry name" value="Bet_v_I/MLP"/>
</dbReference>
<dbReference type="InterPro" id="IPR023393">
    <property type="entry name" value="START-like_dom_sf"/>
</dbReference>
<evidence type="ECO:0000313" key="2">
    <source>
        <dbReference type="EMBL" id="KAF5793975.1"/>
    </source>
</evidence>
<organism evidence="2 3">
    <name type="scientific">Helianthus annuus</name>
    <name type="common">Common sunflower</name>
    <dbReference type="NCBI Taxonomy" id="4232"/>
    <lineage>
        <taxon>Eukaryota</taxon>
        <taxon>Viridiplantae</taxon>
        <taxon>Streptophyta</taxon>
        <taxon>Embryophyta</taxon>
        <taxon>Tracheophyta</taxon>
        <taxon>Spermatophyta</taxon>
        <taxon>Magnoliopsida</taxon>
        <taxon>eudicotyledons</taxon>
        <taxon>Gunneridae</taxon>
        <taxon>Pentapetalae</taxon>
        <taxon>asterids</taxon>
        <taxon>campanulids</taxon>
        <taxon>Asterales</taxon>
        <taxon>Asteraceae</taxon>
        <taxon>Asteroideae</taxon>
        <taxon>Heliantheae alliance</taxon>
        <taxon>Heliantheae</taxon>
        <taxon>Helianthus</taxon>
    </lineage>
</organism>
<accession>A0A9K3IC68</accession>
<evidence type="ECO:0000259" key="1">
    <source>
        <dbReference type="Pfam" id="PF00407"/>
    </source>
</evidence>
<dbReference type="Gene3D" id="3.30.530.20">
    <property type="match status" value="1"/>
</dbReference>
<feature type="domain" description="Bet v I/Major latex protein" evidence="1">
    <location>
        <begin position="3"/>
        <end position="64"/>
    </location>
</feature>
<keyword evidence="3" id="KW-1185">Reference proteome</keyword>